<feature type="domain" description="SPOR" evidence="2">
    <location>
        <begin position="390"/>
        <end position="468"/>
    </location>
</feature>
<dbReference type="Pfam" id="PF05036">
    <property type="entry name" value="SPOR"/>
    <property type="match status" value="1"/>
</dbReference>
<dbReference type="InterPro" id="IPR036680">
    <property type="entry name" value="SPOR-like_sf"/>
</dbReference>
<proteinExistence type="predicted"/>
<evidence type="ECO:0000259" key="2">
    <source>
        <dbReference type="PROSITE" id="PS51724"/>
    </source>
</evidence>
<keyword evidence="1" id="KW-0732">Signal</keyword>
<protein>
    <submittedName>
        <fullName evidence="3">Sporulation related domain protein</fullName>
    </submittedName>
</protein>
<evidence type="ECO:0000256" key="1">
    <source>
        <dbReference type="SAM" id="SignalP"/>
    </source>
</evidence>
<sequence>MPTVKTISVAALVAMLSISSVSAKTSMRDASAPAEFPPVTYKAAQYVDSEGCAYVRTGGYGSVTWVPRVSRDRKVLCGFKPSLVQAQTKLPVTPDPILPAQTNAPLDTVASITATPAKVVPKSVPSKPLQGNGPTLADAEIVGQTCGTGVAGRSVRCTPTSTQPADYILKRLPAGITVRKADGGILTTTEPTLVRVAIKPSRTASAVVTPPTQIAPRSVVDQAAGVANCTGLSPNTAQYMATSNRFVVRCGPQVEHPSAYIQRQNQRAAQANTTISQTMQTGRELGVAYIAPKQVRTPKGYTRTFDDGRLNPNRGPRTLTGDYQQAQIWTNTVPAYAVDQKPHLTFWQKLFGSHPQTRAAVPVAVQANVPARVSTKSVTPVSTPVVSQTAPAQGLRYVQVGTFGVPANADKSIARLSSLGLPVSAQMMRNNGKPLKMVLAGPFATSQQTMQALAQARSAGYGDAFARK</sequence>
<evidence type="ECO:0000313" key="3">
    <source>
        <dbReference type="EMBL" id="SLN13799.1"/>
    </source>
</evidence>
<keyword evidence="4" id="KW-1185">Reference proteome</keyword>
<organism evidence="3 4">
    <name type="scientific">Pacificibacter marinus</name>
    <dbReference type="NCBI Taxonomy" id="658057"/>
    <lineage>
        <taxon>Bacteria</taxon>
        <taxon>Pseudomonadati</taxon>
        <taxon>Pseudomonadota</taxon>
        <taxon>Alphaproteobacteria</taxon>
        <taxon>Rhodobacterales</taxon>
        <taxon>Roseobacteraceae</taxon>
        <taxon>Pacificibacter</taxon>
    </lineage>
</organism>
<dbReference type="STRING" id="658057.SAMN04488032_101450"/>
<dbReference type="AlphaFoldDB" id="A0A1Y5RFP3"/>
<feature type="signal peptide" evidence="1">
    <location>
        <begin position="1"/>
        <end position="23"/>
    </location>
</feature>
<dbReference type="RefSeq" id="WP_085847119.1">
    <property type="nucleotide sequence ID" value="NZ_FNZV01000001.1"/>
</dbReference>
<reference evidence="3 4" key="1">
    <citation type="submission" date="2017-03" db="EMBL/GenBank/DDBJ databases">
        <authorList>
            <person name="Afonso C.L."/>
            <person name="Miller P.J."/>
            <person name="Scott M.A."/>
            <person name="Spackman E."/>
            <person name="Goraichik I."/>
            <person name="Dimitrov K.M."/>
            <person name="Suarez D.L."/>
            <person name="Swayne D.E."/>
        </authorList>
    </citation>
    <scope>NUCLEOTIDE SEQUENCE [LARGE SCALE GENOMIC DNA]</scope>
    <source>
        <strain evidence="3 4">CECT 7971</strain>
    </source>
</reference>
<feature type="chain" id="PRO_5010984036" evidence="1">
    <location>
        <begin position="24"/>
        <end position="468"/>
    </location>
</feature>
<dbReference type="OrthoDB" id="7843142at2"/>
<dbReference type="GO" id="GO:0042834">
    <property type="term" value="F:peptidoglycan binding"/>
    <property type="evidence" value="ECO:0007669"/>
    <property type="project" value="InterPro"/>
</dbReference>
<dbReference type="SUPFAM" id="SSF110997">
    <property type="entry name" value="Sporulation related repeat"/>
    <property type="match status" value="1"/>
</dbReference>
<dbReference type="EMBL" id="FWFW01000001">
    <property type="protein sequence ID" value="SLN13799.1"/>
    <property type="molecule type" value="Genomic_DNA"/>
</dbReference>
<dbReference type="Gene3D" id="3.30.70.1070">
    <property type="entry name" value="Sporulation related repeat"/>
    <property type="match status" value="1"/>
</dbReference>
<name>A0A1Y5RFP3_9RHOB</name>
<accession>A0A1Y5RFP3</accession>
<gene>
    <name evidence="3" type="ORF">PAM7971_00197</name>
</gene>
<dbReference type="Proteomes" id="UP000193307">
    <property type="component" value="Unassembled WGS sequence"/>
</dbReference>
<evidence type="ECO:0000313" key="4">
    <source>
        <dbReference type="Proteomes" id="UP000193307"/>
    </source>
</evidence>
<dbReference type="PROSITE" id="PS51724">
    <property type="entry name" value="SPOR"/>
    <property type="match status" value="1"/>
</dbReference>
<dbReference type="InterPro" id="IPR007730">
    <property type="entry name" value="SPOR-like_dom"/>
</dbReference>